<protein>
    <submittedName>
        <fullName evidence="3">Uncharacterized protein</fullName>
    </submittedName>
</protein>
<proteinExistence type="predicted"/>
<dbReference type="Proteomes" id="UP000319375">
    <property type="component" value="Unassembled WGS sequence"/>
</dbReference>
<sequence>MQPEAHDAPDEPDATRAALRAQLPAYLSPSIGKETTFRDGDGNLRPVGDFDRDELVAAGLNYDFTDRGWRTLASRPFIRKLGDNDPRFAPQACTPAQRRIGYVWRALAALLAIGTITCGGMYLVGGTAEPGVWLIAALTGLALTVEAGGRGLPVPAVSDAWIDFVRETAQEILLDKLSAEEKRTRPRASIADVQAAFDGLKQAWGQYRLNRAEYFLEMPVLRDGNVPETRAYQDAMLALEDALNALTAGSTQQQVDDAAALAEAAWHAWHTARDHAAEVKISDRAPTERAALMRLDRLVQRLAHESTPDSDRPKILAEIKRCIDQITTVPVSWETVRAFPELVARGPLPELTAGPPKQPPAAVDEDRDHPCT</sequence>
<evidence type="ECO:0000313" key="4">
    <source>
        <dbReference type="Proteomes" id="UP000319375"/>
    </source>
</evidence>
<evidence type="ECO:0000313" key="3">
    <source>
        <dbReference type="EMBL" id="TWS25538.1"/>
    </source>
</evidence>
<dbReference type="OrthoDB" id="4774256at2"/>
<feature type="transmembrane region" description="Helical" evidence="2">
    <location>
        <begin position="106"/>
        <end position="125"/>
    </location>
</feature>
<keyword evidence="4" id="KW-1185">Reference proteome</keyword>
<dbReference type="EMBL" id="VIGX01000027">
    <property type="protein sequence ID" value="TWS25538.1"/>
    <property type="molecule type" value="Genomic_DNA"/>
</dbReference>
<comment type="caution">
    <text evidence="3">The sequence shown here is derived from an EMBL/GenBank/DDBJ whole genome shotgun (WGS) entry which is preliminary data.</text>
</comment>
<name>A0A5C5RSM6_9ACTN</name>
<gene>
    <name evidence="3" type="ORF">FK530_23220</name>
</gene>
<feature type="region of interest" description="Disordered" evidence="1">
    <location>
        <begin position="347"/>
        <end position="372"/>
    </location>
</feature>
<evidence type="ECO:0000256" key="2">
    <source>
        <dbReference type="SAM" id="Phobius"/>
    </source>
</evidence>
<evidence type="ECO:0000256" key="1">
    <source>
        <dbReference type="SAM" id="MobiDB-lite"/>
    </source>
</evidence>
<organism evidence="3 4">
    <name type="scientific">Tsukamurella conjunctivitidis</name>
    <dbReference type="NCBI Taxonomy" id="2592068"/>
    <lineage>
        <taxon>Bacteria</taxon>
        <taxon>Bacillati</taxon>
        <taxon>Actinomycetota</taxon>
        <taxon>Actinomycetes</taxon>
        <taxon>Mycobacteriales</taxon>
        <taxon>Tsukamurellaceae</taxon>
        <taxon>Tsukamurella</taxon>
    </lineage>
</organism>
<accession>A0A5C5RSM6</accession>
<keyword evidence="2" id="KW-0812">Transmembrane</keyword>
<dbReference type="AlphaFoldDB" id="A0A5C5RSM6"/>
<dbReference type="RefSeq" id="WP_146489293.1">
    <property type="nucleotide sequence ID" value="NZ_VIGX01000027.1"/>
</dbReference>
<keyword evidence="2" id="KW-1133">Transmembrane helix</keyword>
<keyword evidence="2" id="KW-0472">Membrane</keyword>
<reference evidence="3 4" key="1">
    <citation type="submission" date="2019-06" db="EMBL/GenBank/DDBJ databases">
        <title>Tsukamurella conjunctivitidis sp. nov., Tsukamurella assacharolytica sp. nov. and Tsukamurella sputae sp. nov. isolated from patients with conjunctivitis, bacteraemia (lymphoma) and respiratory infection (sputum) in Hong Kong.</title>
        <authorList>
            <person name="Teng J.L.L."/>
            <person name="Lee H.H."/>
            <person name="Fong J.Y.H."/>
            <person name="Fok K.M.N."/>
            <person name="Lau S.K.P."/>
            <person name="Woo P.C.Y."/>
        </authorList>
    </citation>
    <scope>NUCLEOTIDE SEQUENCE [LARGE SCALE GENOMIC DNA]</scope>
    <source>
        <strain evidence="3 4">HKU72</strain>
    </source>
</reference>